<evidence type="ECO:0000313" key="1">
    <source>
        <dbReference type="EMBL" id="KAI0028763.1"/>
    </source>
</evidence>
<protein>
    <submittedName>
        <fullName evidence="1">Uncharacterized protein</fullName>
    </submittedName>
</protein>
<dbReference type="Proteomes" id="UP000814128">
    <property type="component" value="Unassembled WGS sequence"/>
</dbReference>
<proteinExistence type="predicted"/>
<keyword evidence="2" id="KW-1185">Reference proteome</keyword>
<evidence type="ECO:0000313" key="2">
    <source>
        <dbReference type="Proteomes" id="UP000814128"/>
    </source>
</evidence>
<accession>A0ACB8QAR0</accession>
<organism evidence="1 2">
    <name type="scientific">Vararia minispora EC-137</name>
    <dbReference type="NCBI Taxonomy" id="1314806"/>
    <lineage>
        <taxon>Eukaryota</taxon>
        <taxon>Fungi</taxon>
        <taxon>Dikarya</taxon>
        <taxon>Basidiomycota</taxon>
        <taxon>Agaricomycotina</taxon>
        <taxon>Agaricomycetes</taxon>
        <taxon>Russulales</taxon>
        <taxon>Lachnocladiaceae</taxon>
        <taxon>Vararia</taxon>
    </lineage>
</organism>
<name>A0ACB8QAR0_9AGAM</name>
<comment type="caution">
    <text evidence="1">The sequence shown here is derived from an EMBL/GenBank/DDBJ whole genome shotgun (WGS) entry which is preliminary data.</text>
</comment>
<reference evidence="1" key="2">
    <citation type="journal article" date="2022" name="New Phytol.">
        <title>Evolutionary transition to the ectomycorrhizal habit in the genomes of a hyperdiverse lineage of mushroom-forming fungi.</title>
        <authorList>
            <person name="Looney B."/>
            <person name="Miyauchi S."/>
            <person name="Morin E."/>
            <person name="Drula E."/>
            <person name="Courty P.E."/>
            <person name="Kohler A."/>
            <person name="Kuo A."/>
            <person name="LaButti K."/>
            <person name="Pangilinan J."/>
            <person name="Lipzen A."/>
            <person name="Riley R."/>
            <person name="Andreopoulos W."/>
            <person name="He G."/>
            <person name="Johnson J."/>
            <person name="Nolan M."/>
            <person name="Tritt A."/>
            <person name="Barry K.W."/>
            <person name="Grigoriev I.V."/>
            <person name="Nagy L.G."/>
            <person name="Hibbett D."/>
            <person name="Henrissat B."/>
            <person name="Matheny P.B."/>
            <person name="Labbe J."/>
            <person name="Martin F.M."/>
        </authorList>
    </citation>
    <scope>NUCLEOTIDE SEQUENCE</scope>
    <source>
        <strain evidence="1">EC-137</strain>
    </source>
</reference>
<reference evidence="1" key="1">
    <citation type="submission" date="2021-02" db="EMBL/GenBank/DDBJ databases">
        <authorList>
            <consortium name="DOE Joint Genome Institute"/>
            <person name="Ahrendt S."/>
            <person name="Looney B.P."/>
            <person name="Miyauchi S."/>
            <person name="Morin E."/>
            <person name="Drula E."/>
            <person name="Courty P.E."/>
            <person name="Chicoki N."/>
            <person name="Fauchery L."/>
            <person name="Kohler A."/>
            <person name="Kuo A."/>
            <person name="Labutti K."/>
            <person name="Pangilinan J."/>
            <person name="Lipzen A."/>
            <person name="Riley R."/>
            <person name="Andreopoulos W."/>
            <person name="He G."/>
            <person name="Johnson J."/>
            <person name="Barry K.W."/>
            <person name="Grigoriev I.V."/>
            <person name="Nagy L."/>
            <person name="Hibbett D."/>
            <person name="Henrissat B."/>
            <person name="Matheny P.B."/>
            <person name="Labbe J."/>
            <person name="Martin F."/>
        </authorList>
    </citation>
    <scope>NUCLEOTIDE SEQUENCE</scope>
    <source>
        <strain evidence="1">EC-137</strain>
    </source>
</reference>
<sequence length="246" mass="26548">MTTTTEIPHTQRAAVYTAPGKIEIRDDWLVVQPSELKYGQCLIRMEVSSAGWTHIVVPIPEGLPSEIAAPTLCAGLTVYRGLKESNTKAGDWIAIPGAGGGLGHMAVQYAFAMGLRVVAIDSGEDKKKISLKNGAEKWIDFTKAVDVVADVSVYDDALRYVRASGTLVVLAIPAGSLKVNIDHLVSKNLKIHASIVGCLQDTIEALDFVVRGKVIPHIHKHKLEDLGGIFNSMRDGKLVGRAIIYL</sequence>
<gene>
    <name evidence="1" type="ORF">K488DRAFT_89406</name>
</gene>
<dbReference type="EMBL" id="MU273724">
    <property type="protein sequence ID" value="KAI0028763.1"/>
    <property type="molecule type" value="Genomic_DNA"/>
</dbReference>